<dbReference type="EMBL" id="VSSQ01072581">
    <property type="protein sequence ID" value="MPN23930.1"/>
    <property type="molecule type" value="Genomic_DNA"/>
</dbReference>
<dbReference type="InterPro" id="IPR046286">
    <property type="entry name" value="DUF6323"/>
</dbReference>
<dbReference type="AlphaFoldDB" id="A0A645GCX6"/>
<proteinExistence type="predicted"/>
<evidence type="ECO:0000313" key="1">
    <source>
        <dbReference type="EMBL" id="MPN23930.1"/>
    </source>
</evidence>
<reference evidence="1" key="1">
    <citation type="submission" date="2019-08" db="EMBL/GenBank/DDBJ databases">
        <authorList>
            <person name="Kucharzyk K."/>
            <person name="Murdoch R.W."/>
            <person name="Higgins S."/>
            <person name="Loffler F."/>
        </authorList>
    </citation>
    <scope>NUCLEOTIDE SEQUENCE</scope>
</reference>
<gene>
    <name evidence="1" type="ORF">SDC9_171323</name>
</gene>
<dbReference type="Pfam" id="PF19848">
    <property type="entry name" value="DUF6323"/>
    <property type="match status" value="1"/>
</dbReference>
<comment type="caution">
    <text evidence="1">The sequence shown here is derived from an EMBL/GenBank/DDBJ whole genome shotgun (WGS) entry which is preliminary data.</text>
</comment>
<organism evidence="1">
    <name type="scientific">bioreactor metagenome</name>
    <dbReference type="NCBI Taxonomy" id="1076179"/>
    <lineage>
        <taxon>unclassified sequences</taxon>
        <taxon>metagenomes</taxon>
        <taxon>ecological metagenomes</taxon>
    </lineage>
</organism>
<sequence>MDEEFQLLPMQMQTIAAVQELRNCVSVCEQYGLSLSESDIKELVEARNCALKDTGRVEFEGGIMPKLIYAFCDSPYVTNGTWTETLMELQEAFYYCKGEAEERFSDEELIDFMVQVFNGRAQGSAEYLTGTSLEALCRYARQGWDEHDAKDSGDLF</sequence>
<name>A0A645GCX6_9ZZZZ</name>
<protein>
    <submittedName>
        <fullName evidence="1">Uncharacterized protein</fullName>
    </submittedName>
</protein>
<accession>A0A645GCX6</accession>